<name>A0A4C1US55_EUMVA</name>
<sequence>MELEPVLTEPRLRDSMAECAFADKYACPPSVSNQLWAIAQCDGAGAGAARSATLRRCSAAVLQETTQCSPFVDDVPCRLSKEKENCSHLLPLKKFCSRPRLGK</sequence>
<evidence type="ECO:0000313" key="2">
    <source>
        <dbReference type="Proteomes" id="UP000299102"/>
    </source>
</evidence>
<proteinExistence type="predicted"/>
<gene>
    <name evidence="1" type="ORF">EVAR_19857_1</name>
</gene>
<dbReference type="EMBL" id="BGZK01000211">
    <property type="protein sequence ID" value="GBP28812.1"/>
    <property type="molecule type" value="Genomic_DNA"/>
</dbReference>
<reference evidence="1 2" key="1">
    <citation type="journal article" date="2019" name="Commun. Biol.">
        <title>The bagworm genome reveals a unique fibroin gene that provides high tensile strength.</title>
        <authorList>
            <person name="Kono N."/>
            <person name="Nakamura H."/>
            <person name="Ohtoshi R."/>
            <person name="Tomita M."/>
            <person name="Numata K."/>
            <person name="Arakawa K."/>
        </authorList>
    </citation>
    <scope>NUCLEOTIDE SEQUENCE [LARGE SCALE GENOMIC DNA]</scope>
</reference>
<evidence type="ECO:0000313" key="1">
    <source>
        <dbReference type="EMBL" id="GBP28812.1"/>
    </source>
</evidence>
<protein>
    <submittedName>
        <fullName evidence="1">Uncharacterized protein</fullName>
    </submittedName>
</protein>
<organism evidence="1 2">
    <name type="scientific">Eumeta variegata</name>
    <name type="common">Bagworm moth</name>
    <name type="synonym">Eumeta japonica</name>
    <dbReference type="NCBI Taxonomy" id="151549"/>
    <lineage>
        <taxon>Eukaryota</taxon>
        <taxon>Metazoa</taxon>
        <taxon>Ecdysozoa</taxon>
        <taxon>Arthropoda</taxon>
        <taxon>Hexapoda</taxon>
        <taxon>Insecta</taxon>
        <taxon>Pterygota</taxon>
        <taxon>Neoptera</taxon>
        <taxon>Endopterygota</taxon>
        <taxon>Lepidoptera</taxon>
        <taxon>Glossata</taxon>
        <taxon>Ditrysia</taxon>
        <taxon>Tineoidea</taxon>
        <taxon>Psychidae</taxon>
        <taxon>Oiketicinae</taxon>
        <taxon>Eumeta</taxon>
    </lineage>
</organism>
<comment type="caution">
    <text evidence="1">The sequence shown here is derived from an EMBL/GenBank/DDBJ whole genome shotgun (WGS) entry which is preliminary data.</text>
</comment>
<dbReference type="Proteomes" id="UP000299102">
    <property type="component" value="Unassembled WGS sequence"/>
</dbReference>
<dbReference type="AlphaFoldDB" id="A0A4C1US55"/>
<keyword evidence="2" id="KW-1185">Reference proteome</keyword>
<accession>A0A4C1US55</accession>